<evidence type="ECO:0000256" key="1">
    <source>
        <dbReference type="PROSITE-ProRule" id="PRU00409"/>
    </source>
</evidence>
<name>A0A5C4RX08_9GAMM</name>
<organism evidence="3 4">
    <name type="scientific">Arenimonas terrae</name>
    <dbReference type="NCBI Taxonomy" id="2546226"/>
    <lineage>
        <taxon>Bacteria</taxon>
        <taxon>Pseudomonadati</taxon>
        <taxon>Pseudomonadota</taxon>
        <taxon>Gammaproteobacteria</taxon>
        <taxon>Lysobacterales</taxon>
        <taxon>Lysobacteraceae</taxon>
        <taxon>Arenimonas</taxon>
    </lineage>
</organism>
<dbReference type="Gene3D" id="3.30.470.20">
    <property type="entry name" value="ATP-grasp fold, B domain"/>
    <property type="match status" value="1"/>
</dbReference>
<dbReference type="GO" id="GO:0005524">
    <property type="term" value="F:ATP binding"/>
    <property type="evidence" value="ECO:0007669"/>
    <property type="project" value="UniProtKB-UniRule"/>
</dbReference>
<keyword evidence="1" id="KW-0547">Nucleotide-binding</keyword>
<feature type="domain" description="ATP-grasp" evidence="2">
    <location>
        <begin position="122"/>
        <end position="314"/>
    </location>
</feature>
<keyword evidence="4" id="KW-1185">Reference proteome</keyword>
<dbReference type="Gene3D" id="3.30.1490.20">
    <property type="entry name" value="ATP-grasp fold, A domain"/>
    <property type="match status" value="1"/>
</dbReference>
<protein>
    <submittedName>
        <fullName evidence="3">ATP-grasp domain-containing protein</fullName>
    </submittedName>
</protein>
<evidence type="ECO:0000259" key="2">
    <source>
        <dbReference type="PROSITE" id="PS50975"/>
    </source>
</evidence>
<dbReference type="SUPFAM" id="SSF56059">
    <property type="entry name" value="Glutathione synthetase ATP-binding domain-like"/>
    <property type="match status" value="1"/>
</dbReference>
<dbReference type="GO" id="GO:0003824">
    <property type="term" value="F:catalytic activity"/>
    <property type="evidence" value="ECO:0007669"/>
    <property type="project" value="UniProtKB-ARBA"/>
</dbReference>
<accession>A0A5C4RX08</accession>
<dbReference type="PROSITE" id="PS50975">
    <property type="entry name" value="ATP_GRASP"/>
    <property type="match status" value="1"/>
</dbReference>
<dbReference type="GO" id="GO:0046872">
    <property type="term" value="F:metal ion binding"/>
    <property type="evidence" value="ECO:0007669"/>
    <property type="project" value="InterPro"/>
</dbReference>
<comment type="caution">
    <text evidence="3">The sequence shown here is derived from an EMBL/GenBank/DDBJ whole genome shotgun (WGS) entry which is preliminary data.</text>
</comment>
<dbReference type="RefSeq" id="WP_139446988.1">
    <property type="nucleotide sequence ID" value="NZ_SMDR01000001.1"/>
</dbReference>
<dbReference type="Pfam" id="PF15632">
    <property type="entry name" value="ATPgrasp_Ter"/>
    <property type="match status" value="1"/>
</dbReference>
<sequence length="345" mass="36893">MADRARLRVMVAGIGGASLGTELLKCLQLADRYEVYGCDISSTAYGLYDKGFRRTFLVRREDYVDGVVQACRDAGARWLLPGGEQPMVLLGAARDRLVAEGIGLVGNDSALVSRFADKSAAFERLRALGIAIPRTMRAGTGHGFEESVGLPCIIKPATGTGGSAQVFFATSEAEAAAYADHIARAGGTPVAQEYIRPDVGEFTVGVLSTPDGEVAGSVALRRSLDAKLSVMSRDRGGVVSSGYSQGYIADFPDIRRQAEAIARAIDSRGPINVQGRVRDGQLLPFEINPRLSASCYLRAMAGFNEPDLLLQYLAFGTPIAPGPLRAGWYLRSLAERFVPDGELRT</sequence>
<dbReference type="EMBL" id="SMDR01000001">
    <property type="protein sequence ID" value="TNJ35492.1"/>
    <property type="molecule type" value="Genomic_DNA"/>
</dbReference>
<reference evidence="3 4" key="1">
    <citation type="submission" date="2019-03" db="EMBL/GenBank/DDBJ databases">
        <title>Arenimonas daejeonensis sp. nov., isolated from compost.</title>
        <authorList>
            <person name="Jeon C.O."/>
        </authorList>
    </citation>
    <scope>NUCLEOTIDE SEQUENCE [LARGE SCALE GENOMIC DNA]</scope>
    <source>
        <strain evidence="3 4">R29</strain>
    </source>
</reference>
<evidence type="ECO:0000313" key="4">
    <source>
        <dbReference type="Proteomes" id="UP000305760"/>
    </source>
</evidence>
<dbReference type="NCBIfam" id="NF009402">
    <property type="entry name" value="PRK12767.1-1"/>
    <property type="match status" value="1"/>
</dbReference>
<evidence type="ECO:0000313" key="3">
    <source>
        <dbReference type="EMBL" id="TNJ35492.1"/>
    </source>
</evidence>
<dbReference type="AlphaFoldDB" id="A0A5C4RX08"/>
<dbReference type="Proteomes" id="UP000305760">
    <property type="component" value="Unassembled WGS sequence"/>
</dbReference>
<gene>
    <name evidence="3" type="ORF">E1B00_06990</name>
</gene>
<dbReference type="InterPro" id="IPR011761">
    <property type="entry name" value="ATP-grasp"/>
</dbReference>
<dbReference type="InterPro" id="IPR013815">
    <property type="entry name" value="ATP_grasp_subdomain_1"/>
</dbReference>
<proteinExistence type="predicted"/>
<dbReference type="Gene3D" id="3.40.50.20">
    <property type="match status" value="1"/>
</dbReference>
<dbReference type="OrthoDB" id="9803907at2"/>
<keyword evidence="1" id="KW-0067">ATP-binding</keyword>